<proteinExistence type="predicted"/>
<gene>
    <name evidence="1" type="ORF">Bca52824_001795</name>
</gene>
<dbReference type="AlphaFoldDB" id="A0A8X7WKV4"/>
<dbReference type="Proteomes" id="UP000886595">
    <property type="component" value="Unassembled WGS sequence"/>
</dbReference>
<evidence type="ECO:0000313" key="1">
    <source>
        <dbReference type="EMBL" id="KAG2330615.1"/>
    </source>
</evidence>
<accession>A0A8X7WKV4</accession>
<dbReference type="EMBL" id="JAAMPC010000001">
    <property type="protein sequence ID" value="KAG2330615.1"/>
    <property type="molecule type" value="Genomic_DNA"/>
</dbReference>
<evidence type="ECO:0000313" key="2">
    <source>
        <dbReference type="Proteomes" id="UP000886595"/>
    </source>
</evidence>
<keyword evidence="2" id="KW-1185">Reference proteome</keyword>
<organism evidence="1 2">
    <name type="scientific">Brassica carinata</name>
    <name type="common">Ethiopian mustard</name>
    <name type="synonym">Abyssinian cabbage</name>
    <dbReference type="NCBI Taxonomy" id="52824"/>
    <lineage>
        <taxon>Eukaryota</taxon>
        <taxon>Viridiplantae</taxon>
        <taxon>Streptophyta</taxon>
        <taxon>Embryophyta</taxon>
        <taxon>Tracheophyta</taxon>
        <taxon>Spermatophyta</taxon>
        <taxon>Magnoliopsida</taxon>
        <taxon>eudicotyledons</taxon>
        <taxon>Gunneridae</taxon>
        <taxon>Pentapetalae</taxon>
        <taxon>rosids</taxon>
        <taxon>malvids</taxon>
        <taxon>Brassicales</taxon>
        <taxon>Brassicaceae</taxon>
        <taxon>Brassiceae</taxon>
        <taxon>Brassica</taxon>
    </lineage>
</organism>
<protein>
    <submittedName>
        <fullName evidence="1">Uncharacterized protein</fullName>
    </submittedName>
</protein>
<reference evidence="1 2" key="1">
    <citation type="submission" date="2020-02" db="EMBL/GenBank/DDBJ databases">
        <authorList>
            <person name="Ma Q."/>
            <person name="Huang Y."/>
            <person name="Song X."/>
            <person name="Pei D."/>
        </authorList>
    </citation>
    <scope>NUCLEOTIDE SEQUENCE [LARGE SCALE GENOMIC DNA]</scope>
    <source>
        <strain evidence="1">Sxm20200214</strain>
        <tissue evidence="1">Leaf</tissue>
    </source>
</reference>
<comment type="caution">
    <text evidence="1">The sequence shown here is derived from an EMBL/GenBank/DDBJ whole genome shotgun (WGS) entry which is preliminary data.</text>
</comment>
<sequence length="94" mass="10623">MGVLHRLFRAARVWCGSEARLFDVSITVNKVKSSTKLCRHCQERTTHTKYGSRPRVRGQKVFAVIFGSLIASDKVEVEFIKKGSLTTEELEALI</sequence>
<name>A0A8X7WKV4_BRACI</name>